<comment type="caution">
    <text evidence="3">The sequence shown here is derived from an EMBL/GenBank/DDBJ whole genome shotgun (WGS) entry which is preliminary data.</text>
</comment>
<evidence type="ECO:0000313" key="4">
    <source>
        <dbReference type="EMBL" id="CAL1172272.1"/>
    </source>
</evidence>
<keyword evidence="2" id="KW-1133">Transmembrane helix</keyword>
<evidence type="ECO:0000256" key="1">
    <source>
        <dbReference type="SAM" id="MobiDB-lite"/>
    </source>
</evidence>
<reference evidence="4" key="2">
    <citation type="submission" date="2024-04" db="EMBL/GenBank/DDBJ databases">
        <authorList>
            <person name="Chen Y."/>
            <person name="Shah S."/>
            <person name="Dougan E. K."/>
            <person name="Thang M."/>
            <person name="Chan C."/>
        </authorList>
    </citation>
    <scope>NUCLEOTIDE SEQUENCE [LARGE SCALE GENOMIC DNA]</scope>
</reference>
<dbReference type="InterPro" id="IPR021134">
    <property type="entry name" value="Bestrophin-like"/>
</dbReference>
<reference evidence="3" key="1">
    <citation type="submission" date="2022-10" db="EMBL/GenBank/DDBJ databases">
        <authorList>
            <person name="Chen Y."/>
            <person name="Dougan E. K."/>
            <person name="Chan C."/>
            <person name="Rhodes N."/>
            <person name="Thang M."/>
        </authorList>
    </citation>
    <scope>NUCLEOTIDE SEQUENCE</scope>
</reference>
<evidence type="ECO:0000313" key="6">
    <source>
        <dbReference type="Proteomes" id="UP001152797"/>
    </source>
</evidence>
<dbReference type="EMBL" id="CAMXCT030006719">
    <property type="protein sequence ID" value="CAL4806209.1"/>
    <property type="molecule type" value="Genomic_DNA"/>
</dbReference>
<keyword evidence="2 5" id="KW-0812">Transmembrane</keyword>
<name>A0A9P1GPY8_9DINO</name>
<evidence type="ECO:0000256" key="2">
    <source>
        <dbReference type="SAM" id="Phobius"/>
    </source>
</evidence>
<feature type="transmembrane region" description="Helical" evidence="2">
    <location>
        <begin position="57"/>
        <end position="79"/>
    </location>
</feature>
<evidence type="ECO:0000313" key="3">
    <source>
        <dbReference type="EMBL" id="CAI4018897.1"/>
    </source>
</evidence>
<keyword evidence="2" id="KW-0472">Membrane</keyword>
<dbReference type="Pfam" id="PF01062">
    <property type="entry name" value="Bestrophin"/>
    <property type="match status" value="1"/>
</dbReference>
<gene>
    <name evidence="3" type="ORF">C1SCF055_LOCUS43427</name>
</gene>
<feature type="transmembrane region" description="Helical" evidence="2">
    <location>
        <begin position="99"/>
        <end position="118"/>
    </location>
</feature>
<protein>
    <submittedName>
        <fullName evidence="5">Transmembrane protein</fullName>
    </submittedName>
</protein>
<keyword evidence="6" id="KW-1185">Reference proteome</keyword>
<feature type="region of interest" description="Disordered" evidence="1">
    <location>
        <begin position="1"/>
        <end position="29"/>
    </location>
</feature>
<dbReference type="EMBL" id="CAMXCT020006719">
    <property type="protein sequence ID" value="CAL1172272.1"/>
    <property type="molecule type" value="Genomic_DNA"/>
</dbReference>
<feature type="compositionally biased region" description="Basic and acidic residues" evidence="1">
    <location>
        <begin position="1"/>
        <end position="23"/>
    </location>
</feature>
<dbReference type="GO" id="GO:0005254">
    <property type="term" value="F:chloride channel activity"/>
    <property type="evidence" value="ECO:0007669"/>
    <property type="project" value="InterPro"/>
</dbReference>
<accession>A0A9P1GPY8</accession>
<organism evidence="3">
    <name type="scientific">Cladocopium goreaui</name>
    <dbReference type="NCBI Taxonomy" id="2562237"/>
    <lineage>
        <taxon>Eukaryota</taxon>
        <taxon>Sar</taxon>
        <taxon>Alveolata</taxon>
        <taxon>Dinophyceae</taxon>
        <taxon>Suessiales</taxon>
        <taxon>Symbiodiniaceae</taxon>
        <taxon>Cladocopium</taxon>
    </lineage>
</organism>
<dbReference type="AlphaFoldDB" id="A0A9P1GPY8"/>
<dbReference type="Proteomes" id="UP001152797">
    <property type="component" value="Unassembled WGS sequence"/>
</dbReference>
<evidence type="ECO:0000313" key="5">
    <source>
        <dbReference type="EMBL" id="CAL4806209.1"/>
    </source>
</evidence>
<dbReference type="OrthoDB" id="426678at2759"/>
<proteinExistence type="predicted"/>
<dbReference type="EMBL" id="CAMXCT010006719">
    <property type="protein sequence ID" value="CAI4018897.1"/>
    <property type="molecule type" value="Genomic_DNA"/>
</dbReference>
<sequence length="399" mass="44029">MGERGEDIEKQPLLEKSDSKAAPEEDEGDSMSYDARKLITFEVFRATTGTIWVKASLWRSMGLLLLLALATATGSALLVKEPEKLKTDEFSKLNGFLKAIVGLLLGFFLSSSVNRWYACASGFLELFNAIRALHMQLTAIGAPKERVHMIVRYCVVSACSLHYSLSGQTLPKDERLQWRFAKFETMCSDADKLDDKAISTANLAKIYPSEKDLLANVVDPSQTLWVWVTSLLTRMAADGEIPAMPTPTYGKIMSLADKAYGGIREVQGAICVQPPYVYVQTIAMLVNVNNIVTAVSFGMTLGVTLSVAKTSKNVSEVISKDLQDLLVQFIMSTTGPFLYQTLLEVAVCIAQPFAGGHEKNDSPGRIPTWKLLSNLKKDLGDADYMTNRLPCWEQPKFKS</sequence>